<keyword evidence="7" id="KW-0732">Signal</keyword>
<evidence type="ECO:0000256" key="6">
    <source>
        <dbReference type="PROSITE-ProRule" id="PRU00277"/>
    </source>
</evidence>
<evidence type="ECO:0000259" key="8">
    <source>
        <dbReference type="PROSITE" id="PS50059"/>
    </source>
</evidence>
<accession>A0A3G9IXP9</accession>
<evidence type="ECO:0000256" key="7">
    <source>
        <dbReference type="SAM" id="SignalP"/>
    </source>
</evidence>
<dbReference type="SUPFAM" id="SSF54534">
    <property type="entry name" value="FKBP-like"/>
    <property type="match status" value="1"/>
</dbReference>
<keyword evidence="5 6" id="KW-0413">Isomerase</keyword>
<dbReference type="Proteomes" id="UP000271573">
    <property type="component" value="Chromosome"/>
</dbReference>
<proteinExistence type="inferred from homology"/>
<dbReference type="Pfam" id="PF00254">
    <property type="entry name" value="FKBP_C"/>
    <property type="match status" value="1"/>
</dbReference>
<protein>
    <recommendedName>
        <fullName evidence="3 6">peptidylprolyl isomerase</fullName>
        <ecNumber evidence="3 6">5.2.1.8</ecNumber>
    </recommendedName>
</protein>
<dbReference type="RefSeq" id="WP_197715220.1">
    <property type="nucleotide sequence ID" value="NZ_AP019307.1"/>
</dbReference>
<evidence type="ECO:0000256" key="3">
    <source>
        <dbReference type="ARBA" id="ARBA00013194"/>
    </source>
</evidence>
<dbReference type="PANTHER" id="PTHR43811">
    <property type="entry name" value="FKBP-TYPE PEPTIDYL-PROLYL CIS-TRANS ISOMERASE FKPA"/>
    <property type="match status" value="1"/>
</dbReference>
<dbReference type="KEGG" id="nbe:Back2_02410"/>
<evidence type="ECO:0000256" key="2">
    <source>
        <dbReference type="ARBA" id="ARBA00006577"/>
    </source>
</evidence>
<feature type="signal peptide" evidence="7">
    <location>
        <begin position="1"/>
        <end position="26"/>
    </location>
</feature>
<organism evidence="9 10">
    <name type="scientific">Nocardioides baekrokdamisoli</name>
    <dbReference type="NCBI Taxonomy" id="1804624"/>
    <lineage>
        <taxon>Bacteria</taxon>
        <taxon>Bacillati</taxon>
        <taxon>Actinomycetota</taxon>
        <taxon>Actinomycetes</taxon>
        <taxon>Propionibacteriales</taxon>
        <taxon>Nocardioidaceae</taxon>
        <taxon>Nocardioides</taxon>
    </lineage>
</organism>
<dbReference type="AlphaFoldDB" id="A0A3G9IXP9"/>
<evidence type="ECO:0000256" key="4">
    <source>
        <dbReference type="ARBA" id="ARBA00023110"/>
    </source>
</evidence>
<dbReference type="PROSITE" id="PS50059">
    <property type="entry name" value="FKBP_PPIASE"/>
    <property type="match status" value="1"/>
</dbReference>
<dbReference type="PANTHER" id="PTHR43811:SF19">
    <property type="entry name" value="39 KDA FK506-BINDING NUCLEAR PROTEIN"/>
    <property type="match status" value="1"/>
</dbReference>
<keyword evidence="10" id="KW-1185">Reference proteome</keyword>
<reference evidence="9 10" key="1">
    <citation type="submission" date="2018-11" db="EMBL/GenBank/DDBJ databases">
        <title>Complete genome sequence of Nocardioides baekrokdamisoli strain KCTC 39748.</title>
        <authorList>
            <person name="Kang S.W."/>
            <person name="Lee K.C."/>
            <person name="Kim K.K."/>
            <person name="Kim J.S."/>
            <person name="Kim D.S."/>
            <person name="Ko S.H."/>
            <person name="Yang S.H."/>
            <person name="Shin Y.K."/>
            <person name="Lee J.S."/>
        </authorList>
    </citation>
    <scope>NUCLEOTIDE SEQUENCE [LARGE SCALE GENOMIC DNA]</scope>
    <source>
        <strain evidence="9 10">KCTC 39748</strain>
    </source>
</reference>
<dbReference type="GO" id="GO:0003755">
    <property type="term" value="F:peptidyl-prolyl cis-trans isomerase activity"/>
    <property type="evidence" value="ECO:0007669"/>
    <property type="project" value="UniProtKB-KW"/>
</dbReference>
<dbReference type="EC" id="5.2.1.8" evidence="3 6"/>
<evidence type="ECO:0000256" key="5">
    <source>
        <dbReference type="ARBA" id="ARBA00023235"/>
    </source>
</evidence>
<feature type="domain" description="PPIase FKBP-type" evidence="8">
    <location>
        <begin position="263"/>
        <end position="348"/>
    </location>
</feature>
<keyword evidence="4 6" id="KW-0697">Rotamase</keyword>
<dbReference type="PROSITE" id="PS51257">
    <property type="entry name" value="PROKAR_LIPOPROTEIN"/>
    <property type="match status" value="1"/>
</dbReference>
<dbReference type="InterPro" id="IPR001179">
    <property type="entry name" value="PPIase_FKBP_dom"/>
</dbReference>
<comment type="catalytic activity">
    <reaction evidence="1 6">
        <text>[protein]-peptidylproline (omega=180) = [protein]-peptidylproline (omega=0)</text>
        <dbReference type="Rhea" id="RHEA:16237"/>
        <dbReference type="Rhea" id="RHEA-COMP:10747"/>
        <dbReference type="Rhea" id="RHEA-COMP:10748"/>
        <dbReference type="ChEBI" id="CHEBI:83833"/>
        <dbReference type="ChEBI" id="CHEBI:83834"/>
        <dbReference type="EC" id="5.2.1.8"/>
    </reaction>
</comment>
<comment type="similarity">
    <text evidence="2">Belongs to the FKBP-type PPIase family.</text>
</comment>
<dbReference type="InterPro" id="IPR046357">
    <property type="entry name" value="PPIase_dom_sf"/>
</dbReference>
<gene>
    <name evidence="9" type="ORF">Back2_02410</name>
</gene>
<dbReference type="Gene3D" id="3.10.50.40">
    <property type="match status" value="1"/>
</dbReference>
<evidence type="ECO:0000313" key="9">
    <source>
        <dbReference type="EMBL" id="BBH15954.1"/>
    </source>
</evidence>
<feature type="chain" id="PRO_5017999180" description="peptidylprolyl isomerase" evidence="7">
    <location>
        <begin position="27"/>
        <end position="348"/>
    </location>
</feature>
<name>A0A3G9IXP9_9ACTN</name>
<evidence type="ECO:0000256" key="1">
    <source>
        <dbReference type="ARBA" id="ARBA00000971"/>
    </source>
</evidence>
<dbReference type="EMBL" id="AP019307">
    <property type="protein sequence ID" value="BBH15954.1"/>
    <property type="molecule type" value="Genomic_DNA"/>
</dbReference>
<sequence>MRTLSRLCVPVLIASATLLSACSTNAGYGNPAGSGLSTVTVTGDFGKLPTVSWKAVPDYPSKTTVQTLIPGTGDAIPADRGVEAKIYVSDAQAVLQKQSLCAATGGASAASCSTNFPLIAPATDLIKTLQGVPYQVLAKTATTISIPPSTTGIFSLFRAGAHVGSRVIGLMPSSVLGGLVQSDSIPAIGIGNHDAVLVVIDFIKLDAPSPKATDVPASQMPALVLKNGKPAGMTFTGVTKPNATEGLKRVVLTQGTGAEITSSSTITFDYLGSIYGAAKPFQENYSGQAISYPLAQLVPGWQIGLTGLKAGSRVLLEIPPSLGYGAKAQTGIPANSTLFFVLDIVSVS</sequence>
<evidence type="ECO:0000313" key="10">
    <source>
        <dbReference type="Proteomes" id="UP000271573"/>
    </source>
</evidence>